<feature type="domain" description="Glycosyltransferase 61 catalytic" evidence="1">
    <location>
        <begin position="84"/>
        <end position="265"/>
    </location>
</feature>
<dbReference type="EMBL" id="BPQP01000020">
    <property type="protein sequence ID" value="GJD94178.1"/>
    <property type="molecule type" value="Genomic_DNA"/>
</dbReference>
<evidence type="ECO:0000313" key="3">
    <source>
        <dbReference type="Proteomes" id="UP001055125"/>
    </source>
</evidence>
<keyword evidence="3" id="KW-1185">Reference proteome</keyword>
<dbReference type="Pfam" id="PF04577">
    <property type="entry name" value="Glyco_transf_61"/>
    <property type="match status" value="1"/>
</dbReference>
<evidence type="ECO:0000259" key="1">
    <source>
        <dbReference type="Pfam" id="PF04577"/>
    </source>
</evidence>
<organism evidence="2 3">
    <name type="scientific">Methylobacterium iners</name>
    <dbReference type="NCBI Taxonomy" id="418707"/>
    <lineage>
        <taxon>Bacteria</taxon>
        <taxon>Pseudomonadati</taxon>
        <taxon>Pseudomonadota</taxon>
        <taxon>Alphaproteobacteria</taxon>
        <taxon>Hyphomicrobiales</taxon>
        <taxon>Methylobacteriaceae</taxon>
        <taxon>Methylobacterium</taxon>
    </lineage>
</organism>
<proteinExistence type="predicted"/>
<accession>A0ABQ4RTQ6</accession>
<name>A0ABQ4RTQ6_9HYPH</name>
<protein>
    <recommendedName>
        <fullName evidence="1">Glycosyltransferase 61 catalytic domain-containing protein</fullName>
    </recommendedName>
</protein>
<reference evidence="2" key="2">
    <citation type="submission" date="2021-08" db="EMBL/GenBank/DDBJ databases">
        <authorList>
            <person name="Tani A."/>
            <person name="Ola A."/>
            <person name="Ogura Y."/>
            <person name="Katsura K."/>
            <person name="Hayashi T."/>
        </authorList>
    </citation>
    <scope>NUCLEOTIDE SEQUENCE</scope>
    <source>
        <strain evidence="2">DSM 19015</strain>
    </source>
</reference>
<gene>
    <name evidence="2" type="ORF">OCOJLMKI_1380</name>
</gene>
<reference evidence="2" key="1">
    <citation type="journal article" date="2021" name="Front. Microbiol.">
        <title>Comprehensive Comparative Genomics and Phenotyping of Methylobacterium Species.</title>
        <authorList>
            <person name="Alessa O."/>
            <person name="Ogura Y."/>
            <person name="Fujitani Y."/>
            <person name="Takami H."/>
            <person name="Hayashi T."/>
            <person name="Sahin N."/>
            <person name="Tani A."/>
        </authorList>
    </citation>
    <scope>NUCLEOTIDE SEQUENCE</scope>
    <source>
        <strain evidence="2">DSM 19015</strain>
    </source>
</reference>
<comment type="caution">
    <text evidence="2">The sequence shown here is derived from an EMBL/GenBank/DDBJ whole genome shotgun (WGS) entry which is preliminary data.</text>
</comment>
<evidence type="ECO:0000313" key="2">
    <source>
        <dbReference type="EMBL" id="GJD94178.1"/>
    </source>
</evidence>
<dbReference type="InterPro" id="IPR049625">
    <property type="entry name" value="Glyco_transf_61_cat"/>
</dbReference>
<sequence length="377" mass="40715">MTAPLQRCRFIWGSCERIAAVPRLSVVTDADYLPAGAGAPWALRAADGRIIEAGGDPEALPPSRQQAAAPTAEYLYIGPLITHYGHFLIGTLARLWPLLSWQGPPPTLLCHAAGPQSDWAGLDVLTATLDRFGLTAADIVAFDRPLRLGRVAIPELSLKEQTFVHDVHGALCREIGRPFWHAAEVDEAAQPVYLSKDRLTSGIARMQGEAALCEALARRGVAIVHPETLRSGEQVRLFSRHRIVLGSVGSAFHTAAFAAPGRRVIGLNFAAHLKANFPLLDGLKGTQAKYYHPAGSQSGPEPGFQFGWSLPDPDGVAEELLARAARFERLDAEDAAADAARRRASESLIRRLRRLLVRPVRAAARRLRNASGSAGPQ</sequence>
<dbReference type="Proteomes" id="UP001055125">
    <property type="component" value="Unassembled WGS sequence"/>
</dbReference>